<feature type="chain" id="PRO_5020370424" evidence="1">
    <location>
        <begin position="23"/>
        <end position="106"/>
    </location>
</feature>
<dbReference type="Proteomes" id="UP000295793">
    <property type="component" value="Unassembled WGS sequence"/>
</dbReference>
<dbReference type="EMBL" id="SLZR01000010">
    <property type="protein sequence ID" value="TCS40118.1"/>
    <property type="molecule type" value="Genomic_DNA"/>
</dbReference>
<dbReference type="OrthoDB" id="7510573at2"/>
<comment type="caution">
    <text evidence="3">The sequence shown here is derived from an EMBL/GenBank/DDBJ whole genome shotgun (WGS) entry which is preliminary data.</text>
</comment>
<feature type="signal peptide" evidence="1">
    <location>
        <begin position="1"/>
        <end position="22"/>
    </location>
</feature>
<evidence type="ECO:0000259" key="2">
    <source>
        <dbReference type="SMART" id="SM00278"/>
    </source>
</evidence>
<proteinExistence type="predicted"/>
<evidence type="ECO:0000313" key="4">
    <source>
        <dbReference type="Proteomes" id="UP000295793"/>
    </source>
</evidence>
<dbReference type="RefSeq" id="WP_132702016.1">
    <property type="nucleotide sequence ID" value="NZ_SLZR01000010.1"/>
</dbReference>
<dbReference type="GO" id="GO:0006281">
    <property type="term" value="P:DNA repair"/>
    <property type="evidence" value="ECO:0007669"/>
    <property type="project" value="InterPro"/>
</dbReference>
<dbReference type="GO" id="GO:0015627">
    <property type="term" value="C:type II protein secretion system complex"/>
    <property type="evidence" value="ECO:0007669"/>
    <property type="project" value="TreeGrafter"/>
</dbReference>
<feature type="domain" description="Helix-hairpin-helix DNA-binding motif class 1" evidence="2">
    <location>
        <begin position="81"/>
        <end position="100"/>
    </location>
</feature>
<dbReference type="AlphaFoldDB" id="A0A4R3I2W4"/>
<dbReference type="NCBIfam" id="TIGR00426">
    <property type="entry name" value="competence protein ComEA helix-hairpin-helix repeat region"/>
    <property type="match status" value="1"/>
</dbReference>
<evidence type="ECO:0000313" key="3">
    <source>
        <dbReference type="EMBL" id="TCS40118.1"/>
    </source>
</evidence>
<dbReference type="GO" id="GO:0003677">
    <property type="term" value="F:DNA binding"/>
    <property type="evidence" value="ECO:0007669"/>
    <property type="project" value="InterPro"/>
</dbReference>
<reference evidence="3 4" key="1">
    <citation type="submission" date="2019-03" db="EMBL/GenBank/DDBJ databases">
        <title>Genomic Encyclopedia of Archaeal and Bacterial Type Strains, Phase II (KMG-II): from individual species to whole genera.</title>
        <authorList>
            <person name="Goeker M."/>
        </authorList>
    </citation>
    <scope>NUCLEOTIDE SEQUENCE [LARGE SCALE GENOMIC DNA]</scope>
    <source>
        <strain evidence="3 4">DSM 15388</strain>
    </source>
</reference>
<dbReference type="Pfam" id="PF12836">
    <property type="entry name" value="HHH_3"/>
    <property type="match status" value="1"/>
</dbReference>
<dbReference type="InterPro" id="IPR004509">
    <property type="entry name" value="Competence_ComEA_HhH"/>
</dbReference>
<dbReference type="InterPro" id="IPR051675">
    <property type="entry name" value="Endo/Exo/Phosphatase_dom_1"/>
</dbReference>
<evidence type="ECO:0000256" key="1">
    <source>
        <dbReference type="SAM" id="SignalP"/>
    </source>
</evidence>
<keyword evidence="4" id="KW-1185">Reference proteome</keyword>
<dbReference type="GO" id="GO:0015628">
    <property type="term" value="P:protein secretion by the type II secretion system"/>
    <property type="evidence" value="ECO:0007669"/>
    <property type="project" value="TreeGrafter"/>
</dbReference>
<gene>
    <name evidence="3" type="ORF">BCF53_11036</name>
</gene>
<keyword evidence="1" id="KW-0732">Signal</keyword>
<dbReference type="PANTHER" id="PTHR21180:SF32">
    <property type="entry name" value="ENDONUCLEASE_EXONUCLEASE_PHOSPHATASE FAMILY DOMAIN-CONTAINING PROTEIN 1"/>
    <property type="match status" value="1"/>
</dbReference>
<dbReference type="SMART" id="SM00278">
    <property type="entry name" value="HhH1"/>
    <property type="match status" value="2"/>
</dbReference>
<feature type="domain" description="Helix-hairpin-helix DNA-binding motif class 1" evidence="2">
    <location>
        <begin position="53"/>
        <end position="70"/>
    </location>
</feature>
<dbReference type="SUPFAM" id="SSF47781">
    <property type="entry name" value="RuvA domain 2-like"/>
    <property type="match status" value="1"/>
</dbReference>
<dbReference type="Gene3D" id="1.10.150.280">
    <property type="entry name" value="AF1531-like domain"/>
    <property type="match status" value="1"/>
</dbReference>
<name>A0A4R3I2W4_9GAMM</name>
<dbReference type="InterPro" id="IPR010994">
    <property type="entry name" value="RuvA_2-like"/>
</dbReference>
<dbReference type="PANTHER" id="PTHR21180">
    <property type="entry name" value="ENDONUCLEASE/EXONUCLEASE/PHOSPHATASE FAMILY DOMAIN-CONTAINING PROTEIN 1"/>
    <property type="match status" value="1"/>
</dbReference>
<accession>A0A4R3I2W4</accession>
<sequence>MKRLMTMLCLLIGLTATLPAIADSTTASSGDTTATENIILVVDINKDSAEKMSDLLNGVGPKKAQAIVDYRDANGPFLSADELANVPGIGSATVNKNREAIVVSGL</sequence>
<protein>
    <submittedName>
        <fullName evidence="3">Competence protein ComEA</fullName>
    </submittedName>
</protein>
<organism evidence="3 4">
    <name type="scientific">Reinekea marinisedimentorum</name>
    <dbReference type="NCBI Taxonomy" id="230495"/>
    <lineage>
        <taxon>Bacteria</taxon>
        <taxon>Pseudomonadati</taxon>
        <taxon>Pseudomonadota</taxon>
        <taxon>Gammaproteobacteria</taxon>
        <taxon>Oceanospirillales</taxon>
        <taxon>Saccharospirillaceae</taxon>
        <taxon>Reinekea</taxon>
    </lineage>
</organism>
<dbReference type="InterPro" id="IPR003583">
    <property type="entry name" value="Hlx-hairpin-Hlx_DNA-bd_motif"/>
</dbReference>